<dbReference type="EMBL" id="CP035807">
    <property type="protein sequence ID" value="QEN04090.1"/>
    <property type="molecule type" value="Genomic_DNA"/>
</dbReference>
<reference evidence="1 2" key="1">
    <citation type="submission" date="2019-02" db="EMBL/GenBank/DDBJ databases">
        <authorList>
            <person name="Fomenkov A."/>
            <person name="Dubinina G."/>
            <person name="Grabovich M."/>
            <person name="Vincze T."/>
            <person name="Roberts R.J."/>
        </authorList>
    </citation>
    <scope>NUCLEOTIDE SEQUENCE [LARGE SCALE GENOMIC DNA]</scope>
    <source>
        <strain evidence="1 2">P</strain>
    </source>
</reference>
<dbReference type="KEGG" id="sper:EW093_05040"/>
<gene>
    <name evidence="1" type="ORF">EW093_05040</name>
</gene>
<protein>
    <recommendedName>
        <fullName evidence="3">Apea-like HEPN domain-containing protein</fullName>
    </recommendedName>
</protein>
<reference evidence="1 2" key="2">
    <citation type="submission" date="2019-09" db="EMBL/GenBank/DDBJ databases">
        <title>Complete Genome Sequence and Methylome Analysis of free living Spirochaetas.</title>
        <authorList>
            <person name="Leshcheva N."/>
            <person name="Mikheeva N."/>
        </authorList>
    </citation>
    <scope>NUCLEOTIDE SEQUENCE [LARGE SCALE GENOMIC DNA]</scope>
    <source>
        <strain evidence="1 2">P</strain>
    </source>
</reference>
<proteinExistence type="predicted"/>
<keyword evidence="2" id="KW-1185">Reference proteome</keyword>
<evidence type="ECO:0000313" key="2">
    <source>
        <dbReference type="Proteomes" id="UP000323824"/>
    </source>
</evidence>
<accession>A0A5C1QAL0</accession>
<sequence length="596" mass="70777">MINITDEKWKEWNIEKDKHKFFTIRWEELFNDKTYESWQVRSTNVKYLLNEIRESAIISNKVKVHHTNLNDLIEELEITIKSDNIINKYFSSLLFYTNKISKQYKSIKKSDNPDFIEISELAQYGIIILNDYLNKNFDYLEEILFSEENNKKELNTAMQLLAVELHNIGYSFEYIKNSFQILQTTQKFEEKFIKLKQLFSKELIEFECYYLLRTSFQLETLSSHRLISVNRNDLPKNRLTELFLNQDLGCSVIKVTVKSLDKITAAIQGRQLLRNLLALRVIYEPDIKNQKMHPIDLIKNDDFEIVKHNDDIPLYMRKSKNPDSNYINLIRSLELFKLEERRYIEASIQYFRLSLMSSNDEAKLTNLWIALESLFQDQAGTIIGNVTKNVAAITTLNYLYSTLIAVSKDLKPYIRKIQSDTEISNFLEKSNNYRFHPYDLNKIFLVDTDSKILNKIKACVSDNPLILNRLFSLKEGMYKSSKNMKKHLTIHFNNISWQLRRIYRVRNKINHQGSLDINISQFYHHLYIYYTDTLQSIITTLKENPDWSIGSALNFRRCKYDFFIEELEKNTTPNIEKIYRTDIDAQSETKAWTKKK</sequence>
<organism evidence="1 2">
    <name type="scientific">Thiospirochaeta perfilievii</name>
    <dbReference type="NCBI Taxonomy" id="252967"/>
    <lineage>
        <taxon>Bacteria</taxon>
        <taxon>Pseudomonadati</taxon>
        <taxon>Spirochaetota</taxon>
        <taxon>Spirochaetia</taxon>
        <taxon>Spirochaetales</taxon>
        <taxon>Spirochaetaceae</taxon>
        <taxon>Thiospirochaeta</taxon>
    </lineage>
</organism>
<evidence type="ECO:0008006" key="3">
    <source>
        <dbReference type="Google" id="ProtNLM"/>
    </source>
</evidence>
<dbReference type="RefSeq" id="WP_149567347.1">
    <property type="nucleotide sequence ID" value="NZ_CP035807.1"/>
</dbReference>
<dbReference type="AlphaFoldDB" id="A0A5C1QAL0"/>
<evidence type="ECO:0000313" key="1">
    <source>
        <dbReference type="EMBL" id="QEN04090.1"/>
    </source>
</evidence>
<dbReference type="OrthoDB" id="6626310at2"/>
<name>A0A5C1QAL0_9SPIO</name>
<dbReference type="Proteomes" id="UP000323824">
    <property type="component" value="Chromosome"/>
</dbReference>